<accession>A0ABP3WJ77</accession>
<gene>
    <name evidence="2" type="ORF">GCM10009111_28900</name>
</gene>
<feature type="chain" id="PRO_5045117767" description="SH3 domain-containing protein" evidence="1">
    <location>
        <begin position="27"/>
        <end position="189"/>
    </location>
</feature>
<organism evidence="2 3">
    <name type="scientific">Colwellia asteriadis</name>
    <dbReference type="NCBI Taxonomy" id="517723"/>
    <lineage>
        <taxon>Bacteria</taxon>
        <taxon>Pseudomonadati</taxon>
        <taxon>Pseudomonadota</taxon>
        <taxon>Gammaproteobacteria</taxon>
        <taxon>Alteromonadales</taxon>
        <taxon>Colwelliaceae</taxon>
        <taxon>Colwellia</taxon>
    </lineage>
</organism>
<feature type="signal peptide" evidence="1">
    <location>
        <begin position="1"/>
        <end position="26"/>
    </location>
</feature>
<evidence type="ECO:0000313" key="3">
    <source>
        <dbReference type="Proteomes" id="UP001500021"/>
    </source>
</evidence>
<name>A0ABP3WJ77_9GAMM</name>
<sequence length="189" mass="20167">MKSNAVFSFSAVALATMLLTVTSVNANTERSARLINDAPLLKQANPQGEVIAVLTQGVPITVKSRQRAWYFITQDSVNSTPNSSKAKQNSVNHHGVSGWVSMLSVRFLAQAKRQGESGLEGVLASTGNDTLSTVSTGIRGIDENDIQSAEANLEQVKLLSSYATTKESALAFAKAGELVTQKVQVKEDN</sequence>
<evidence type="ECO:0000313" key="2">
    <source>
        <dbReference type="EMBL" id="GAA0821631.1"/>
    </source>
</evidence>
<comment type="caution">
    <text evidence="2">The sequence shown here is derived from an EMBL/GenBank/DDBJ whole genome shotgun (WGS) entry which is preliminary data.</text>
</comment>
<dbReference type="Proteomes" id="UP001500021">
    <property type="component" value="Unassembled WGS sequence"/>
</dbReference>
<dbReference type="EMBL" id="BAAAFA010000010">
    <property type="protein sequence ID" value="GAA0821631.1"/>
    <property type="molecule type" value="Genomic_DNA"/>
</dbReference>
<protein>
    <recommendedName>
        <fullName evidence="4">SH3 domain-containing protein</fullName>
    </recommendedName>
</protein>
<evidence type="ECO:0008006" key="4">
    <source>
        <dbReference type="Google" id="ProtNLM"/>
    </source>
</evidence>
<reference evidence="3" key="1">
    <citation type="journal article" date="2019" name="Int. J. Syst. Evol. Microbiol.">
        <title>The Global Catalogue of Microorganisms (GCM) 10K type strain sequencing project: providing services to taxonomists for standard genome sequencing and annotation.</title>
        <authorList>
            <consortium name="The Broad Institute Genomics Platform"/>
            <consortium name="The Broad Institute Genome Sequencing Center for Infectious Disease"/>
            <person name="Wu L."/>
            <person name="Ma J."/>
        </authorList>
    </citation>
    <scope>NUCLEOTIDE SEQUENCE [LARGE SCALE GENOMIC DNA]</scope>
    <source>
        <strain evidence="3">JCM 15608</strain>
    </source>
</reference>
<dbReference type="RefSeq" id="WP_343818376.1">
    <property type="nucleotide sequence ID" value="NZ_BAAAFA010000010.1"/>
</dbReference>
<proteinExistence type="predicted"/>
<keyword evidence="3" id="KW-1185">Reference proteome</keyword>
<keyword evidence="1" id="KW-0732">Signal</keyword>
<evidence type="ECO:0000256" key="1">
    <source>
        <dbReference type="SAM" id="SignalP"/>
    </source>
</evidence>